<feature type="region of interest" description="Disordered" evidence="7">
    <location>
        <begin position="464"/>
        <end position="507"/>
    </location>
</feature>
<evidence type="ECO:0000256" key="4">
    <source>
        <dbReference type="ARBA" id="ARBA00022692"/>
    </source>
</evidence>
<feature type="transmembrane region" description="Helical" evidence="8">
    <location>
        <begin position="408"/>
        <end position="427"/>
    </location>
</feature>
<dbReference type="Pfam" id="PF07690">
    <property type="entry name" value="MFS_1"/>
    <property type="match status" value="1"/>
</dbReference>
<dbReference type="Gene3D" id="1.20.1720.10">
    <property type="entry name" value="Multidrug resistance protein D"/>
    <property type="match status" value="1"/>
</dbReference>
<feature type="transmembrane region" description="Helical" evidence="8">
    <location>
        <begin position="51"/>
        <end position="71"/>
    </location>
</feature>
<dbReference type="InterPro" id="IPR036259">
    <property type="entry name" value="MFS_trans_sf"/>
</dbReference>
<dbReference type="SUPFAM" id="SSF103473">
    <property type="entry name" value="MFS general substrate transporter"/>
    <property type="match status" value="1"/>
</dbReference>
<comment type="subcellular location">
    <subcellularLocation>
        <location evidence="1">Cell membrane</location>
        <topology evidence="1">Multi-pass membrane protein</topology>
    </subcellularLocation>
</comment>
<dbReference type="OrthoDB" id="7375466at2"/>
<feature type="domain" description="Major facilitator superfamily (MFS) profile" evidence="9">
    <location>
        <begin position="17"/>
        <end position="463"/>
    </location>
</feature>
<dbReference type="NCBIfam" id="TIGR00711">
    <property type="entry name" value="efflux_EmrB"/>
    <property type="match status" value="1"/>
</dbReference>
<evidence type="ECO:0000256" key="7">
    <source>
        <dbReference type="SAM" id="MobiDB-lite"/>
    </source>
</evidence>
<dbReference type="InterPro" id="IPR020846">
    <property type="entry name" value="MFS_dom"/>
</dbReference>
<proteinExistence type="predicted"/>
<feature type="transmembrane region" description="Helical" evidence="8">
    <location>
        <begin position="439"/>
        <end position="459"/>
    </location>
</feature>
<dbReference type="RefSeq" id="WP_090031307.1">
    <property type="nucleotide sequence ID" value="NZ_BONM01000002.1"/>
</dbReference>
<dbReference type="EMBL" id="FOKA01000003">
    <property type="protein sequence ID" value="SFA90540.1"/>
    <property type="molecule type" value="Genomic_DNA"/>
</dbReference>
<evidence type="ECO:0000256" key="8">
    <source>
        <dbReference type="SAM" id="Phobius"/>
    </source>
</evidence>
<dbReference type="STRING" id="988821.SAMN05421867_103136"/>
<dbReference type="PANTHER" id="PTHR42718:SF42">
    <property type="entry name" value="EXPORT PROTEIN"/>
    <property type="match status" value="1"/>
</dbReference>
<sequence>MPDERPVPYRSARGRWVLTATVLGSALAFVDATVVIVALPHLAADLGAGTAQLQWTVNGYGLTLAAFLLLGGSLGDRWGRRRVFLVGVVWFAVASLACALAPSAEALVAARVVQGVGGALLTPGSLAILQSTFAGEDRARAIGAWSGLGAIAGALAPFLGGWIVDSVSWRWIFAINLPLAALVVVAALRHVPETRQPGGGRLDVAGTVVGAGGLAAVTWGFTRWADEGAAGPDVVVALALGAATLVAFVLVERRATAPLVPVGLFRWRPFAATNASTFVVYAALSGLGLFLTTTLQVVAGWSALAAGIASLPMTLLLLLGSPTAGALGARLGPRLPMTVGPVVAAGGLVLLAGVGADADYLTDVLPGVVLVGLGLTTLVAPLTTTALAAAPDALAGTASGVNNAVARVAGLLAVAVLPLVAGVGSGLTNPTVLAPAHRTAMLVCAALMLAGAALAAGGIPGTTAAVRPPPDHAPTDIPTDQAPTDHAPAACTTDVHPSASRPSTTNP</sequence>
<keyword evidence="6 8" id="KW-0472">Membrane</keyword>
<dbReference type="InterPro" id="IPR004638">
    <property type="entry name" value="EmrB-like"/>
</dbReference>
<feature type="transmembrane region" description="Helical" evidence="8">
    <location>
        <begin position="298"/>
        <end position="319"/>
    </location>
</feature>
<dbReference type="Gene3D" id="1.20.1250.20">
    <property type="entry name" value="MFS general substrate transporter like domains"/>
    <property type="match status" value="1"/>
</dbReference>
<accession>A0A1I0WQV5</accession>
<dbReference type="Proteomes" id="UP000199012">
    <property type="component" value="Unassembled WGS sequence"/>
</dbReference>
<dbReference type="GO" id="GO:0005886">
    <property type="term" value="C:plasma membrane"/>
    <property type="evidence" value="ECO:0007669"/>
    <property type="project" value="UniProtKB-SubCell"/>
</dbReference>
<dbReference type="CDD" id="cd17321">
    <property type="entry name" value="MFS_MMR_MDR_like"/>
    <property type="match status" value="1"/>
</dbReference>
<evidence type="ECO:0000256" key="1">
    <source>
        <dbReference type="ARBA" id="ARBA00004651"/>
    </source>
</evidence>
<keyword evidence="11" id="KW-1185">Reference proteome</keyword>
<dbReference type="AlphaFoldDB" id="A0A1I0WQV5"/>
<feature type="transmembrane region" description="Helical" evidence="8">
    <location>
        <begin position="364"/>
        <end position="387"/>
    </location>
</feature>
<feature type="transmembrane region" description="Helical" evidence="8">
    <location>
        <begin position="331"/>
        <end position="352"/>
    </location>
</feature>
<dbReference type="PANTHER" id="PTHR42718">
    <property type="entry name" value="MAJOR FACILITATOR SUPERFAMILY MULTIDRUG TRANSPORTER MFSC"/>
    <property type="match status" value="1"/>
</dbReference>
<feature type="transmembrane region" description="Helical" evidence="8">
    <location>
        <begin position="234"/>
        <end position="251"/>
    </location>
</feature>
<keyword evidence="3" id="KW-1003">Cell membrane</keyword>
<evidence type="ECO:0000256" key="5">
    <source>
        <dbReference type="ARBA" id="ARBA00022989"/>
    </source>
</evidence>
<keyword evidence="4 8" id="KW-0812">Transmembrane</keyword>
<dbReference type="PROSITE" id="PS50850">
    <property type="entry name" value="MFS"/>
    <property type="match status" value="1"/>
</dbReference>
<feature type="transmembrane region" description="Helical" evidence="8">
    <location>
        <begin position="271"/>
        <end position="292"/>
    </location>
</feature>
<evidence type="ECO:0000256" key="6">
    <source>
        <dbReference type="ARBA" id="ARBA00023136"/>
    </source>
</evidence>
<feature type="transmembrane region" description="Helical" evidence="8">
    <location>
        <begin position="16"/>
        <end position="39"/>
    </location>
</feature>
<feature type="transmembrane region" description="Helical" evidence="8">
    <location>
        <begin position="141"/>
        <end position="163"/>
    </location>
</feature>
<organism evidence="10 11">
    <name type="scientific">Cellulomonas marina</name>
    <dbReference type="NCBI Taxonomy" id="988821"/>
    <lineage>
        <taxon>Bacteria</taxon>
        <taxon>Bacillati</taxon>
        <taxon>Actinomycetota</taxon>
        <taxon>Actinomycetes</taxon>
        <taxon>Micrococcales</taxon>
        <taxon>Cellulomonadaceae</taxon>
        <taxon>Cellulomonas</taxon>
    </lineage>
</organism>
<dbReference type="GO" id="GO:0022857">
    <property type="term" value="F:transmembrane transporter activity"/>
    <property type="evidence" value="ECO:0007669"/>
    <property type="project" value="InterPro"/>
</dbReference>
<feature type="transmembrane region" description="Helical" evidence="8">
    <location>
        <begin position="169"/>
        <end position="188"/>
    </location>
</feature>
<feature type="transmembrane region" description="Helical" evidence="8">
    <location>
        <begin position="200"/>
        <end position="222"/>
    </location>
</feature>
<gene>
    <name evidence="10" type="ORF">SAMN05421867_103136</name>
</gene>
<evidence type="ECO:0000313" key="10">
    <source>
        <dbReference type="EMBL" id="SFA90540.1"/>
    </source>
</evidence>
<protein>
    <submittedName>
        <fullName evidence="10">Drug resistance transporter, EmrB/QacA subfamily</fullName>
    </submittedName>
</protein>
<keyword evidence="5 8" id="KW-1133">Transmembrane helix</keyword>
<dbReference type="InterPro" id="IPR011701">
    <property type="entry name" value="MFS"/>
</dbReference>
<evidence type="ECO:0000259" key="9">
    <source>
        <dbReference type="PROSITE" id="PS50850"/>
    </source>
</evidence>
<evidence type="ECO:0000313" key="11">
    <source>
        <dbReference type="Proteomes" id="UP000199012"/>
    </source>
</evidence>
<keyword evidence="2" id="KW-0813">Transport</keyword>
<reference evidence="11" key="1">
    <citation type="submission" date="2016-10" db="EMBL/GenBank/DDBJ databases">
        <authorList>
            <person name="Varghese N."/>
            <person name="Submissions S."/>
        </authorList>
    </citation>
    <scope>NUCLEOTIDE SEQUENCE [LARGE SCALE GENOMIC DNA]</scope>
    <source>
        <strain evidence="11">CGMCC 4.6945</strain>
    </source>
</reference>
<feature type="transmembrane region" description="Helical" evidence="8">
    <location>
        <begin position="83"/>
        <end position="102"/>
    </location>
</feature>
<evidence type="ECO:0000256" key="3">
    <source>
        <dbReference type="ARBA" id="ARBA00022475"/>
    </source>
</evidence>
<evidence type="ECO:0000256" key="2">
    <source>
        <dbReference type="ARBA" id="ARBA00022448"/>
    </source>
</evidence>
<name>A0A1I0WQV5_9CELL</name>